<keyword evidence="3" id="KW-1185">Reference proteome</keyword>
<dbReference type="Proteomes" id="UP000277294">
    <property type="component" value="Unassembled WGS sequence"/>
</dbReference>
<reference evidence="2 3" key="1">
    <citation type="submission" date="2018-10" db="EMBL/GenBank/DDBJ databases">
        <authorList>
            <person name="Criscuolo A."/>
        </authorList>
    </citation>
    <scope>NUCLEOTIDE SEQUENCE [LARGE SCALE GENOMIC DNA]</scope>
    <source>
        <strain evidence="2">DnA1</strain>
    </source>
</reference>
<gene>
    <name evidence="2" type="ORF">PIGHUM_00183</name>
</gene>
<evidence type="ECO:0000256" key="1">
    <source>
        <dbReference type="SAM" id="Phobius"/>
    </source>
</evidence>
<evidence type="ECO:0008006" key="4">
    <source>
        <dbReference type="Google" id="ProtNLM"/>
    </source>
</evidence>
<dbReference type="AlphaFoldDB" id="A0A3P4AVV2"/>
<keyword evidence="1" id="KW-1133">Transmembrane helix</keyword>
<name>A0A3P4AVV2_9BURK</name>
<evidence type="ECO:0000313" key="2">
    <source>
        <dbReference type="EMBL" id="VCU68133.1"/>
    </source>
</evidence>
<keyword evidence="1" id="KW-0812">Transmembrane</keyword>
<organism evidence="2 3">
    <name type="scientific">Pigmentiphaga humi</name>
    <dbReference type="NCBI Taxonomy" id="2478468"/>
    <lineage>
        <taxon>Bacteria</taxon>
        <taxon>Pseudomonadati</taxon>
        <taxon>Pseudomonadota</taxon>
        <taxon>Betaproteobacteria</taxon>
        <taxon>Burkholderiales</taxon>
        <taxon>Alcaligenaceae</taxon>
        <taxon>Pigmentiphaga</taxon>
    </lineage>
</organism>
<feature type="transmembrane region" description="Helical" evidence="1">
    <location>
        <begin position="50"/>
        <end position="70"/>
    </location>
</feature>
<accession>A0A3P4AVV2</accession>
<dbReference type="EMBL" id="UWPJ01000005">
    <property type="protein sequence ID" value="VCU68133.1"/>
    <property type="molecule type" value="Genomic_DNA"/>
</dbReference>
<feature type="transmembrane region" description="Helical" evidence="1">
    <location>
        <begin position="77"/>
        <end position="96"/>
    </location>
</feature>
<dbReference type="RefSeq" id="WP_124077370.1">
    <property type="nucleotide sequence ID" value="NZ_UWPJ01000005.1"/>
</dbReference>
<feature type="transmembrane region" description="Helical" evidence="1">
    <location>
        <begin position="21"/>
        <end position="44"/>
    </location>
</feature>
<sequence length="101" mass="10557">MSTSNRNAVTPGYRVDIALRSTVAIAGGYFLALAAGRLAALALPLTPVDAVLAAAMLAFAVYAWLALWAFRCRSATKLCIVTAVLYGLCLALARVAEGILQ</sequence>
<protein>
    <recommendedName>
        <fullName evidence="4">Iron uptake protein</fullName>
    </recommendedName>
</protein>
<proteinExistence type="predicted"/>
<evidence type="ECO:0000313" key="3">
    <source>
        <dbReference type="Proteomes" id="UP000277294"/>
    </source>
</evidence>
<keyword evidence="1" id="KW-0472">Membrane</keyword>